<accession>A0AAP2DT40</accession>
<evidence type="ECO:0000313" key="2">
    <source>
        <dbReference type="Proteomes" id="UP001319200"/>
    </source>
</evidence>
<sequence length="89" mass="9442">MAQCSFSISFNATADEVAKKARTAITGAGGNFQGNSDAGNFDVSTPLGDIRGSYVIQHPVIHITINSKPFLVSCSLIEKQLRGYFASMA</sequence>
<name>A0AAP2DT40_9BACT</name>
<evidence type="ECO:0000313" key="1">
    <source>
        <dbReference type="EMBL" id="MBT1700712.1"/>
    </source>
</evidence>
<keyword evidence="2" id="KW-1185">Reference proteome</keyword>
<dbReference type="Proteomes" id="UP001319200">
    <property type="component" value="Unassembled WGS sequence"/>
</dbReference>
<comment type="caution">
    <text evidence="1">The sequence shown here is derived from an EMBL/GenBank/DDBJ whole genome shotgun (WGS) entry which is preliminary data.</text>
</comment>
<organism evidence="1 2">
    <name type="scientific">Chryseosolibacter histidini</name>
    <dbReference type="NCBI Taxonomy" id="2782349"/>
    <lineage>
        <taxon>Bacteria</taxon>
        <taxon>Pseudomonadati</taxon>
        <taxon>Bacteroidota</taxon>
        <taxon>Cytophagia</taxon>
        <taxon>Cytophagales</taxon>
        <taxon>Chryseotaleaceae</taxon>
        <taxon>Chryseosolibacter</taxon>
    </lineage>
</organism>
<gene>
    <name evidence="1" type="ORF">KK083_27730</name>
</gene>
<dbReference type="EMBL" id="JAHESF010000046">
    <property type="protein sequence ID" value="MBT1700712.1"/>
    <property type="molecule type" value="Genomic_DNA"/>
</dbReference>
<dbReference type="AlphaFoldDB" id="A0AAP2DT40"/>
<proteinExistence type="predicted"/>
<reference evidence="1 2" key="1">
    <citation type="submission" date="2021-05" db="EMBL/GenBank/DDBJ databases">
        <title>A Polyphasic approach of four new species of the genus Ohtaekwangia: Ohtaekwangia histidinii sp. nov., Ohtaekwangia cretensis sp. nov., Ohtaekwangia indiensis sp. nov., Ohtaekwangia reichenbachii sp. nov. from diverse environment.</title>
        <authorList>
            <person name="Octaviana S."/>
        </authorList>
    </citation>
    <scope>NUCLEOTIDE SEQUENCE [LARGE SCALE GENOMIC DNA]</scope>
    <source>
        <strain evidence="1 2">PWU4</strain>
    </source>
</reference>
<protein>
    <submittedName>
        <fullName evidence="1">Uncharacterized protein</fullName>
    </submittedName>
</protein>
<dbReference type="RefSeq" id="WP_254169399.1">
    <property type="nucleotide sequence ID" value="NZ_JAHESF010000046.1"/>
</dbReference>